<proteinExistence type="predicted"/>
<evidence type="ECO:0000256" key="3">
    <source>
        <dbReference type="PROSITE-ProRule" id="PRU00169"/>
    </source>
</evidence>
<organism evidence="6 7">
    <name type="scientific">Sphingomonas swuensis</name>
    <dbReference type="NCBI Taxonomy" id="977800"/>
    <lineage>
        <taxon>Bacteria</taxon>
        <taxon>Pseudomonadati</taxon>
        <taxon>Pseudomonadota</taxon>
        <taxon>Alphaproteobacteria</taxon>
        <taxon>Sphingomonadales</taxon>
        <taxon>Sphingomonadaceae</taxon>
        <taxon>Sphingomonas</taxon>
    </lineage>
</organism>
<evidence type="ECO:0000256" key="1">
    <source>
        <dbReference type="ARBA" id="ARBA00022553"/>
    </source>
</evidence>
<keyword evidence="2" id="KW-0238">DNA-binding</keyword>
<dbReference type="SMART" id="SM00448">
    <property type="entry name" value="REC"/>
    <property type="match status" value="1"/>
</dbReference>
<dbReference type="InterPro" id="IPR000792">
    <property type="entry name" value="Tscrpt_reg_LuxR_C"/>
</dbReference>
<dbReference type="EMBL" id="BAABBQ010000001">
    <property type="protein sequence ID" value="GAA4024090.1"/>
    <property type="molecule type" value="Genomic_DNA"/>
</dbReference>
<dbReference type="PROSITE" id="PS50110">
    <property type="entry name" value="RESPONSE_REGULATORY"/>
    <property type="match status" value="1"/>
</dbReference>
<dbReference type="PROSITE" id="PS50043">
    <property type="entry name" value="HTH_LUXR_2"/>
    <property type="match status" value="1"/>
</dbReference>
<dbReference type="CDD" id="cd17535">
    <property type="entry name" value="REC_NarL-like"/>
    <property type="match status" value="1"/>
</dbReference>
<dbReference type="InterPro" id="IPR001789">
    <property type="entry name" value="Sig_transdc_resp-reg_receiver"/>
</dbReference>
<evidence type="ECO:0000259" key="4">
    <source>
        <dbReference type="PROSITE" id="PS50043"/>
    </source>
</evidence>
<name>A0ABP7TBY6_9SPHN</name>
<dbReference type="SUPFAM" id="SSF46894">
    <property type="entry name" value="C-terminal effector domain of the bipartite response regulators"/>
    <property type="match status" value="1"/>
</dbReference>
<dbReference type="InterPro" id="IPR016032">
    <property type="entry name" value="Sig_transdc_resp-reg_C-effctor"/>
</dbReference>
<feature type="domain" description="Response regulatory" evidence="5">
    <location>
        <begin position="3"/>
        <end position="119"/>
    </location>
</feature>
<dbReference type="Pfam" id="PF00196">
    <property type="entry name" value="GerE"/>
    <property type="match status" value="1"/>
</dbReference>
<dbReference type="Gene3D" id="3.40.50.2300">
    <property type="match status" value="1"/>
</dbReference>
<dbReference type="SUPFAM" id="SSF52172">
    <property type="entry name" value="CheY-like"/>
    <property type="match status" value="1"/>
</dbReference>
<dbReference type="Proteomes" id="UP001500235">
    <property type="component" value="Unassembled WGS sequence"/>
</dbReference>
<accession>A0ABP7TBY6</accession>
<dbReference type="Pfam" id="PF00072">
    <property type="entry name" value="Response_reg"/>
    <property type="match status" value="1"/>
</dbReference>
<dbReference type="PANTHER" id="PTHR45566:SF1">
    <property type="entry name" value="HTH-TYPE TRANSCRIPTIONAL REGULATOR YHJB-RELATED"/>
    <property type="match status" value="1"/>
</dbReference>
<evidence type="ECO:0000256" key="2">
    <source>
        <dbReference type="ARBA" id="ARBA00023125"/>
    </source>
</evidence>
<evidence type="ECO:0000313" key="6">
    <source>
        <dbReference type="EMBL" id="GAA4024090.1"/>
    </source>
</evidence>
<dbReference type="InterPro" id="IPR036388">
    <property type="entry name" value="WH-like_DNA-bd_sf"/>
</dbReference>
<protein>
    <submittedName>
        <fullName evidence="6">Response regulator transcription factor</fullName>
    </submittedName>
</protein>
<dbReference type="PRINTS" id="PR00038">
    <property type="entry name" value="HTHLUXR"/>
</dbReference>
<feature type="modified residue" description="4-aspartylphosphate" evidence="3">
    <location>
        <position position="54"/>
    </location>
</feature>
<sequence length="191" mass="20837">MTSLLIVDDHELLRGALCAYLRADPEFEVEDAEDVPSAMRAIRRHGGYDLILLDFQLPGMDGLNGVREVVGANSNRPVVLFSGTASSTIGASALRCGAVAFLSKTMPVDELKLEIRNILASGSSSWLPANQEMDAATVQLTPRQEQVLRGIQRGLSAKEIAHELDLQETTVRMTMKLLFAKLHVQHPSEVS</sequence>
<feature type="domain" description="HTH luxR-type" evidence="4">
    <location>
        <begin position="133"/>
        <end position="191"/>
    </location>
</feature>
<dbReference type="RefSeq" id="WP_344707839.1">
    <property type="nucleotide sequence ID" value="NZ_BAABBQ010000001.1"/>
</dbReference>
<reference evidence="7" key="1">
    <citation type="journal article" date="2019" name="Int. J. Syst. Evol. Microbiol.">
        <title>The Global Catalogue of Microorganisms (GCM) 10K type strain sequencing project: providing services to taxonomists for standard genome sequencing and annotation.</title>
        <authorList>
            <consortium name="The Broad Institute Genomics Platform"/>
            <consortium name="The Broad Institute Genome Sequencing Center for Infectious Disease"/>
            <person name="Wu L."/>
            <person name="Ma J."/>
        </authorList>
    </citation>
    <scope>NUCLEOTIDE SEQUENCE [LARGE SCALE GENOMIC DNA]</scope>
    <source>
        <strain evidence="7">JCM 17563</strain>
    </source>
</reference>
<gene>
    <name evidence="6" type="ORF">GCM10022280_26150</name>
</gene>
<dbReference type="InterPro" id="IPR058245">
    <property type="entry name" value="NreC/VraR/RcsB-like_REC"/>
</dbReference>
<dbReference type="PANTHER" id="PTHR45566">
    <property type="entry name" value="HTH-TYPE TRANSCRIPTIONAL REGULATOR YHJB-RELATED"/>
    <property type="match status" value="1"/>
</dbReference>
<evidence type="ECO:0000259" key="5">
    <source>
        <dbReference type="PROSITE" id="PS50110"/>
    </source>
</evidence>
<evidence type="ECO:0000313" key="7">
    <source>
        <dbReference type="Proteomes" id="UP001500235"/>
    </source>
</evidence>
<keyword evidence="1 3" id="KW-0597">Phosphoprotein</keyword>
<dbReference type="SMART" id="SM00421">
    <property type="entry name" value="HTH_LUXR"/>
    <property type="match status" value="1"/>
</dbReference>
<dbReference type="Gene3D" id="1.10.10.10">
    <property type="entry name" value="Winged helix-like DNA-binding domain superfamily/Winged helix DNA-binding domain"/>
    <property type="match status" value="1"/>
</dbReference>
<comment type="caution">
    <text evidence="6">The sequence shown here is derived from an EMBL/GenBank/DDBJ whole genome shotgun (WGS) entry which is preliminary data.</text>
</comment>
<keyword evidence="7" id="KW-1185">Reference proteome</keyword>
<dbReference type="InterPro" id="IPR051015">
    <property type="entry name" value="EvgA-like"/>
</dbReference>
<dbReference type="InterPro" id="IPR011006">
    <property type="entry name" value="CheY-like_superfamily"/>
</dbReference>